<dbReference type="Pfam" id="PF03734">
    <property type="entry name" value="YkuD"/>
    <property type="match status" value="1"/>
</dbReference>
<protein>
    <recommendedName>
        <fullName evidence="8">L,D-TPase catalytic domain-containing protein</fullName>
    </recommendedName>
</protein>
<keyword evidence="10" id="KW-1185">Reference proteome</keyword>
<sequence length="350" mass="36801">MYRSHPPHASVSRAPAPGWRGWLLACLAWPALALAQPPTLAPGTWHWTPEIAPAGPVLVLVSLPDQRASVYRNGVRIGESTVSTGKPGYETPAGVFTILQKKREHYSNLYDDAPMPFMQRLTWGGVALHAGRVPGYPASHGCVRLPEAFAEKLFEVTSHGMTVVITERANVAPILAEPSLFPPSPAAATGTRSTDLTLPPPASAGYSWQPGAAPPGALTVVLSTADRQMVVLREGLEIGRAPVSVGATAPAGTRAYLLLDGVRDDVAPVLPDRPRRRWLRVLGDGGDDPAGTLAPAALGVDPGFVARLYDVLAPGATLVVTDEALGPVTTLTVLQAGDENPDLAPHLEGQ</sequence>
<dbReference type="GO" id="GO:0016740">
    <property type="term" value="F:transferase activity"/>
    <property type="evidence" value="ECO:0007669"/>
    <property type="project" value="UniProtKB-KW"/>
</dbReference>
<evidence type="ECO:0000313" key="9">
    <source>
        <dbReference type="EMBL" id="PRH81893.1"/>
    </source>
</evidence>
<accession>A0A2P6M7B7</accession>
<feature type="active site" description="Nucleophile" evidence="7">
    <location>
        <position position="142"/>
    </location>
</feature>
<dbReference type="GO" id="GO:0071555">
    <property type="term" value="P:cell wall organization"/>
    <property type="evidence" value="ECO:0007669"/>
    <property type="project" value="UniProtKB-UniRule"/>
</dbReference>
<evidence type="ECO:0000256" key="2">
    <source>
        <dbReference type="ARBA" id="ARBA00005992"/>
    </source>
</evidence>
<feature type="domain" description="L,D-TPase catalytic" evidence="8">
    <location>
        <begin position="57"/>
        <end position="166"/>
    </location>
</feature>
<keyword evidence="3" id="KW-0808">Transferase</keyword>
<dbReference type="UniPathway" id="UPA00219"/>
<dbReference type="PIRSF" id="PIRSF029342">
    <property type="entry name" value="UCP029342_ErfK/YbiS/YcfS/YnhG"/>
    <property type="match status" value="1"/>
</dbReference>
<comment type="caution">
    <text evidence="9">The sequence shown here is derived from an EMBL/GenBank/DDBJ whole genome shotgun (WGS) entry which is preliminary data.</text>
</comment>
<dbReference type="InterPro" id="IPR038063">
    <property type="entry name" value="Transpep_catalytic_dom"/>
</dbReference>
<name>A0A2P6M7B7_9GAMM</name>
<evidence type="ECO:0000256" key="1">
    <source>
        <dbReference type="ARBA" id="ARBA00004752"/>
    </source>
</evidence>
<dbReference type="Gene3D" id="2.40.440.10">
    <property type="entry name" value="L,D-transpeptidase catalytic domain-like"/>
    <property type="match status" value="1"/>
</dbReference>
<evidence type="ECO:0000256" key="7">
    <source>
        <dbReference type="PROSITE-ProRule" id="PRU01373"/>
    </source>
</evidence>
<dbReference type="RefSeq" id="WP_106990859.1">
    <property type="nucleotide sequence ID" value="NZ_KZ679093.1"/>
</dbReference>
<keyword evidence="6 7" id="KW-0961">Cell wall biogenesis/degradation</keyword>
<dbReference type="Proteomes" id="UP000241736">
    <property type="component" value="Unassembled WGS sequence"/>
</dbReference>
<comment type="pathway">
    <text evidence="1 7">Cell wall biogenesis; peptidoglycan biosynthesis.</text>
</comment>
<dbReference type="AlphaFoldDB" id="A0A2P6M7B7"/>
<evidence type="ECO:0000313" key="10">
    <source>
        <dbReference type="Proteomes" id="UP000241736"/>
    </source>
</evidence>
<proteinExistence type="inferred from homology"/>
<gene>
    <name evidence="9" type="ORF">C6N40_09870</name>
</gene>
<organism evidence="9 10">
    <name type="scientific">Arenimonas caeni</name>
    <dbReference type="NCBI Taxonomy" id="2058085"/>
    <lineage>
        <taxon>Bacteria</taxon>
        <taxon>Pseudomonadati</taxon>
        <taxon>Pseudomonadota</taxon>
        <taxon>Gammaproteobacteria</taxon>
        <taxon>Lysobacterales</taxon>
        <taxon>Lysobacteraceae</taxon>
        <taxon>Arenimonas</taxon>
    </lineage>
</organism>
<dbReference type="GO" id="GO:0005576">
    <property type="term" value="C:extracellular region"/>
    <property type="evidence" value="ECO:0007669"/>
    <property type="project" value="TreeGrafter"/>
</dbReference>
<dbReference type="GO" id="GO:0008360">
    <property type="term" value="P:regulation of cell shape"/>
    <property type="evidence" value="ECO:0007669"/>
    <property type="project" value="UniProtKB-UniRule"/>
</dbReference>
<dbReference type="PROSITE" id="PS52029">
    <property type="entry name" value="LD_TPASE"/>
    <property type="match status" value="1"/>
</dbReference>
<dbReference type="GO" id="GO:0018104">
    <property type="term" value="P:peptidoglycan-protein cross-linking"/>
    <property type="evidence" value="ECO:0007669"/>
    <property type="project" value="TreeGrafter"/>
</dbReference>
<dbReference type="PANTHER" id="PTHR30582:SF2">
    <property type="entry name" value="L,D-TRANSPEPTIDASE YCIB-RELATED"/>
    <property type="match status" value="1"/>
</dbReference>
<dbReference type="SUPFAM" id="SSF141523">
    <property type="entry name" value="L,D-transpeptidase catalytic domain-like"/>
    <property type="match status" value="1"/>
</dbReference>
<comment type="similarity">
    <text evidence="2">Belongs to the YkuD family.</text>
</comment>
<evidence type="ECO:0000256" key="4">
    <source>
        <dbReference type="ARBA" id="ARBA00022960"/>
    </source>
</evidence>
<dbReference type="InterPro" id="IPR016915">
    <property type="entry name" value="UCP029342"/>
</dbReference>
<reference evidence="9 10" key="1">
    <citation type="submission" date="2018-03" db="EMBL/GenBank/DDBJ databases">
        <title>Arenimonas caeni sp. nov., isolated from activated sludge.</title>
        <authorList>
            <person name="Liu H."/>
        </authorList>
    </citation>
    <scope>NUCLEOTIDE SEQUENCE [LARGE SCALE GENOMIC DNA]</scope>
    <source>
        <strain evidence="10">z29</strain>
    </source>
</reference>
<keyword evidence="5 7" id="KW-0573">Peptidoglycan synthesis</keyword>
<dbReference type="NCBIfam" id="NF004785">
    <property type="entry name" value="PRK06132.1-2"/>
    <property type="match status" value="1"/>
</dbReference>
<dbReference type="GO" id="GO:0071972">
    <property type="term" value="F:peptidoglycan L,D-transpeptidase activity"/>
    <property type="evidence" value="ECO:0007669"/>
    <property type="project" value="TreeGrafter"/>
</dbReference>
<evidence type="ECO:0000256" key="3">
    <source>
        <dbReference type="ARBA" id="ARBA00022679"/>
    </source>
</evidence>
<evidence type="ECO:0000259" key="8">
    <source>
        <dbReference type="PROSITE" id="PS52029"/>
    </source>
</evidence>
<feature type="active site" description="Proton donor/acceptor" evidence="7">
    <location>
        <position position="129"/>
    </location>
</feature>
<keyword evidence="4 7" id="KW-0133">Cell shape</keyword>
<evidence type="ECO:0000256" key="5">
    <source>
        <dbReference type="ARBA" id="ARBA00022984"/>
    </source>
</evidence>
<dbReference type="InterPro" id="IPR005490">
    <property type="entry name" value="LD_TPept_cat_dom"/>
</dbReference>
<dbReference type="InterPro" id="IPR050979">
    <property type="entry name" value="LD-transpeptidase"/>
</dbReference>
<evidence type="ECO:0000256" key="6">
    <source>
        <dbReference type="ARBA" id="ARBA00023316"/>
    </source>
</evidence>
<dbReference type="EMBL" id="PVLF01000015">
    <property type="protein sequence ID" value="PRH81893.1"/>
    <property type="molecule type" value="Genomic_DNA"/>
</dbReference>
<dbReference type="OrthoDB" id="463216at2"/>
<dbReference type="CDD" id="cd16913">
    <property type="entry name" value="YkuD_like"/>
    <property type="match status" value="1"/>
</dbReference>
<dbReference type="PANTHER" id="PTHR30582">
    <property type="entry name" value="L,D-TRANSPEPTIDASE"/>
    <property type="match status" value="1"/>
</dbReference>